<feature type="region of interest" description="Disordered" evidence="1">
    <location>
        <begin position="27"/>
        <end position="70"/>
    </location>
</feature>
<name>A0A9K3GRH2_9EUKA</name>
<reference evidence="2 3" key="1">
    <citation type="journal article" date="2018" name="PLoS ONE">
        <title>The draft genome of Kipferlia bialata reveals reductive genome evolution in fornicate parasites.</title>
        <authorList>
            <person name="Tanifuji G."/>
            <person name="Takabayashi S."/>
            <person name="Kume K."/>
            <person name="Takagi M."/>
            <person name="Nakayama T."/>
            <person name="Kamikawa R."/>
            <person name="Inagaki Y."/>
            <person name="Hashimoto T."/>
        </authorList>
    </citation>
    <scope>NUCLEOTIDE SEQUENCE [LARGE SCALE GENOMIC DNA]</scope>
    <source>
        <strain evidence="2">NY0173</strain>
    </source>
</reference>
<evidence type="ECO:0000313" key="2">
    <source>
        <dbReference type="EMBL" id="GIQ91995.1"/>
    </source>
</evidence>
<comment type="caution">
    <text evidence="2">The sequence shown here is derived from an EMBL/GenBank/DDBJ whole genome shotgun (WGS) entry which is preliminary data.</text>
</comment>
<protein>
    <submittedName>
        <fullName evidence="2">Uncharacterized protein</fullName>
    </submittedName>
</protein>
<feature type="non-terminal residue" evidence="2">
    <location>
        <position position="1"/>
    </location>
</feature>
<dbReference type="Proteomes" id="UP000265618">
    <property type="component" value="Unassembled WGS sequence"/>
</dbReference>
<sequence length="70" mass="7685">MESGVDHVKQEPALKQLARFIHTPKIEPGLGGSEVHVPRDVNPTCDPSTRVPAQSEGSALEVYTHRLLKE</sequence>
<evidence type="ECO:0000313" key="3">
    <source>
        <dbReference type="Proteomes" id="UP000265618"/>
    </source>
</evidence>
<organism evidence="2 3">
    <name type="scientific">Kipferlia bialata</name>
    <dbReference type="NCBI Taxonomy" id="797122"/>
    <lineage>
        <taxon>Eukaryota</taxon>
        <taxon>Metamonada</taxon>
        <taxon>Carpediemonas-like organisms</taxon>
        <taxon>Kipferlia</taxon>
    </lineage>
</organism>
<feature type="compositionally biased region" description="Polar residues" evidence="1">
    <location>
        <begin position="45"/>
        <end position="57"/>
    </location>
</feature>
<dbReference type="AlphaFoldDB" id="A0A9K3GRH2"/>
<evidence type="ECO:0000256" key="1">
    <source>
        <dbReference type="SAM" id="MobiDB-lite"/>
    </source>
</evidence>
<gene>
    <name evidence="2" type="ORF">KIPB_015511</name>
</gene>
<accession>A0A9K3GRH2</accession>
<keyword evidence="3" id="KW-1185">Reference proteome</keyword>
<proteinExistence type="predicted"/>
<dbReference type="EMBL" id="BDIP01008743">
    <property type="protein sequence ID" value="GIQ91995.1"/>
    <property type="molecule type" value="Genomic_DNA"/>
</dbReference>